<sequence>MKTILAAQCRLSSTRLPRKALLPLGGKTVLDWSLASMRKVPADAYFVATDAESADELRPICRRNGFEVFVGPLEDVLERYCLLIEETGADAVIRATCDNPFLFHEAASALVEQFWRRNETGKVDYITWTGLPHGSGVEMFGAKALLEARLGTSEPYDHEHVGPALYNHPDKFVSVMLPAPAEWNFPSLRTTIDTQPDYRRALAAVRKISGGTSRVEEPYSCAQIVEAFSDRSVTSPVLCVPCVSRGNGTGHLRRCLSVAVSICADVYIPNDAGLEEIDELLSEAEGDGFCEWQIVRHLPDAGGYSLILTDAFSIEREFARRLAEIAPVVAVDEGSSNTDFCDFLLDIIPSYGISRPANVSDPLFVTLPHNRRSAPRPAKIADIKKILVTVGGEDPADLVVPAAIAFASLDQKRFGERLVTAIVQNPEEASGRVPEKIRGLIEFIKPVHNLREKLSAYDLVVSHYGFTAFEALAAGCGVVLLGTSSLHIKLAEKYKFRCLPAYMLSAAGAEDALSDIASLYPSSPLYDGESDSSKANPACKDLGSFVSSLSKGRRFPCPVCQSHHGVYDDPVIARTSRHTFRRCHNCGMLYMSWTFDSEDTKYDETYFFESYKNQYGKTYLDDFSQIKSQCVRRTTFVDMIYRKSHRKIVTPTVLDIGCAFGPYLDAADDSGWQVFGTDASKEAVDYVQNTLHYPAVVSRFPAFDPVAAFGVKQFDSVTMWYVIEHFQNLDTVLRAVSKILKVGGVFAFSTPSASGVSGRFNTQGFFDNSPADHYTLWEPSRAASILKRYGFRLVKTSSTGHHPERFPSFRSGVRRGLKWKFYGLMSHLLSLGDTFEVYCVKEKDI</sequence>
<dbReference type="OrthoDB" id="338505at2"/>
<dbReference type="AlphaFoldDB" id="H7EP59"/>
<dbReference type="InterPro" id="IPR029044">
    <property type="entry name" value="Nucleotide-diphossugar_trans"/>
</dbReference>
<keyword evidence="1" id="KW-0489">Methyltransferase</keyword>
<gene>
    <name evidence="1" type="ORF">TresaDRAFT_0165</name>
</gene>
<dbReference type="SUPFAM" id="SSF53335">
    <property type="entry name" value="S-adenosyl-L-methionine-dependent methyltransferases"/>
    <property type="match status" value="1"/>
</dbReference>
<name>H7EP59_9SPIR</name>
<dbReference type="STRING" id="907348.TresaDRAFT_0165"/>
<dbReference type="GO" id="GO:0032259">
    <property type="term" value="P:methylation"/>
    <property type="evidence" value="ECO:0007669"/>
    <property type="project" value="UniProtKB-KW"/>
</dbReference>
<comment type="caution">
    <text evidence="1">The sequence shown here is derived from an EMBL/GenBank/DDBJ whole genome shotgun (WGS) entry which is preliminary data.</text>
</comment>
<reference evidence="1 2" key="1">
    <citation type="submission" date="2011-09" db="EMBL/GenBank/DDBJ databases">
        <title>The draft genome of Treponema saccharophilum DSM 2985.</title>
        <authorList>
            <consortium name="US DOE Joint Genome Institute (JGI-PGF)"/>
            <person name="Lucas S."/>
            <person name="Copeland A."/>
            <person name="Lapidus A."/>
            <person name="Glavina del Rio T."/>
            <person name="Dalin E."/>
            <person name="Tice H."/>
            <person name="Bruce D."/>
            <person name="Goodwin L."/>
            <person name="Pitluck S."/>
            <person name="Peters L."/>
            <person name="Kyrpides N."/>
            <person name="Mavromatis K."/>
            <person name="Ivanova N."/>
            <person name="Markowitz V."/>
            <person name="Cheng J.-F."/>
            <person name="Hugenholtz P."/>
            <person name="Woyke T."/>
            <person name="Wu D."/>
            <person name="Gronow S."/>
            <person name="Wellnitz S."/>
            <person name="Brambilla E."/>
            <person name="Klenk H.-P."/>
            <person name="Eisen J.A."/>
        </authorList>
    </citation>
    <scope>NUCLEOTIDE SEQUENCE [LARGE SCALE GENOMIC DNA]</scope>
    <source>
        <strain evidence="1 2">DSM 2985</strain>
    </source>
</reference>
<dbReference type="Gene3D" id="3.40.50.2000">
    <property type="entry name" value="Glycogen Phosphorylase B"/>
    <property type="match status" value="1"/>
</dbReference>
<dbReference type="PATRIC" id="fig|907348.3.peg.2751"/>
<protein>
    <submittedName>
        <fullName evidence="1">Methyltransferase type 12</fullName>
    </submittedName>
</protein>
<dbReference type="PANTHER" id="PTHR43861:SF6">
    <property type="entry name" value="METHYLTRANSFERASE TYPE 11"/>
    <property type="match status" value="1"/>
</dbReference>
<dbReference type="eggNOG" id="COG1861">
    <property type="taxonomic scope" value="Bacteria"/>
</dbReference>
<accession>H7EP59</accession>
<keyword evidence="2" id="KW-1185">Reference proteome</keyword>
<dbReference type="InterPro" id="IPR029063">
    <property type="entry name" value="SAM-dependent_MTases_sf"/>
</dbReference>
<dbReference type="Pfam" id="PF02348">
    <property type="entry name" value="CTP_transf_3"/>
    <property type="match status" value="1"/>
</dbReference>
<dbReference type="Gene3D" id="3.40.50.150">
    <property type="entry name" value="Vaccinia Virus protein VP39"/>
    <property type="match status" value="1"/>
</dbReference>
<dbReference type="eggNOG" id="COG0500">
    <property type="taxonomic scope" value="Bacteria"/>
</dbReference>
<dbReference type="Proteomes" id="UP000003571">
    <property type="component" value="Unassembled WGS sequence"/>
</dbReference>
<dbReference type="RefSeq" id="WP_002706366.1">
    <property type="nucleotide sequence ID" value="NZ_AGRW01000054.1"/>
</dbReference>
<dbReference type="Pfam" id="PF13489">
    <property type="entry name" value="Methyltransf_23"/>
    <property type="match status" value="1"/>
</dbReference>
<keyword evidence="1" id="KW-0808">Transferase</keyword>
<evidence type="ECO:0000313" key="1">
    <source>
        <dbReference type="EMBL" id="EIC00692.1"/>
    </source>
</evidence>
<dbReference type="CDD" id="cd02440">
    <property type="entry name" value="AdoMet_MTases"/>
    <property type="match status" value="1"/>
</dbReference>
<proteinExistence type="predicted"/>
<dbReference type="EMBL" id="AGRW01000054">
    <property type="protein sequence ID" value="EIC00692.1"/>
    <property type="molecule type" value="Genomic_DNA"/>
</dbReference>
<dbReference type="InterPro" id="IPR003329">
    <property type="entry name" value="Cytidylyl_trans"/>
</dbReference>
<dbReference type="Gene3D" id="3.90.550.10">
    <property type="entry name" value="Spore Coat Polysaccharide Biosynthesis Protein SpsA, Chain A"/>
    <property type="match status" value="1"/>
</dbReference>
<dbReference type="PANTHER" id="PTHR43861">
    <property type="entry name" value="TRANS-ACONITATE 2-METHYLTRANSFERASE-RELATED"/>
    <property type="match status" value="1"/>
</dbReference>
<evidence type="ECO:0000313" key="2">
    <source>
        <dbReference type="Proteomes" id="UP000003571"/>
    </source>
</evidence>
<dbReference type="GO" id="GO:0008168">
    <property type="term" value="F:methyltransferase activity"/>
    <property type="evidence" value="ECO:0007669"/>
    <property type="project" value="UniProtKB-KW"/>
</dbReference>
<dbReference type="SUPFAM" id="SSF53448">
    <property type="entry name" value="Nucleotide-diphospho-sugar transferases"/>
    <property type="match status" value="1"/>
</dbReference>
<organism evidence="1 2">
    <name type="scientific">Treponema saccharophilum DSM 2985</name>
    <dbReference type="NCBI Taxonomy" id="907348"/>
    <lineage>
        <taxon>Bacteria</taxon>
        <taxon>Pseudomonadati</taxon>
        <taxon>Spirochaetota</taxon>
        <taxon>Spirochaetia</taxon>
        <taxon>Spirochaetales</taxon>
        <taxon>Treponemataceae</taxon>
        <taxon>Treponema</taxon>
    </lineage>
</organism>